<sequence length="807" mass="88574">MELGRIFGPLQILLAVLLVAGMAGLLTLAEIDRSESQAATQALNASDSAIQVAGATARDALTMNQRARAWLVGLASRRDVQISRALLAQRLNTSTRDGDLVGELFEPELGEPLLQFDREFSSAPSGLLSPEDQAIWLPKMATPILEIEEAAKDIISRQEGLADSTEKRAVLDDEKLAFWQLRLSALVLLLAGLLFYSLWRAIRRNYDQAQQLLDEEQIELDRSLLKLQLVKDFEQDESRLLQLIISGSQLEDVFTEIAEVASAHSPGRTYRVSIEDVESQSKASRDESDVAEMAWEFEIDRWNKTGVVECFASAPSATETGLTTVNTGLDTFADIGRRCAELARIAVSDSWARRELTHEATHDPLTGLFNRAYLEQRLGELLQTRNSGGHEVALVFCDLDRFKLINDSLGHKAGDVLLVNLAAWFGSAVDAFLSSPAGLSADILLSRFGGDEFVMVCTAEHALEVALALGLRVSELSSRPIVLEGIETFTDMSIGIAVSTDEVRTPEQLLRNADVAMYRSKAMGLGGPVLYSGEVEADRIEHIQTNTMLRRAFERDEFRLYLQPIVEFSTGDTVGFEGLVRWQHPTLGLLGPGQFLDNVEELGLISQLDSWMRREAFAVMASVNKGTVGTAPYLSLNVTERELQNATFKDEVMEQIRTSGIPPEQVVLELSENAFVDFEGHEEVLEDLRSTGVRIALDDFGTGYSSLMQLQKLPIDIVKLDRAFVSALTSGGQRALGVLEGLLQVISAVELTLVVEGVETESEQDVLVSLGCLFAQGYLYGRPAPAMDVLSQAMATLPPSAEINRVP</sequence>
<dbReference type="SUPFAM" id="SSF55073">
    <property type="entry name" value="Nucleotide cyclase"/>
    <property type="match status" value="1"/>
</dbReference>
<dbReference type="SMART" id="SM00267">
    <property type="entry name" value="GGDEF"/>
    <property type="match status" value="1"/>
</dbReference>
<dbReference type="NCBIfam" id="TIGR00254">
    <property type="entry name" value="GGDEF"/>
    <property type="match status" value="1"/>
</dbReference>
<evidence type="ECO:0000259" key="3">
    <source>
        <dbReference type="PROSITE" id="PS50887"/>
    </source>
</evidence>
<dbReference type="CDD" id="cd01948">
    <property type="entry name" value="EAL"/>
    <property type="match status" value="1"/>
</dbReference>
<organism evidence="4">
    <name type="scientific">freshwater metagenome</name>
    <dbReference type="NCBI Taxonomy" id="449393"/>
    <lineage>
        <taxon>unclassified sequences</taxon>
        <taxon>metagenomes</taxon>
        <taxon>ecological metagenomes</taxon>
    </lineage>
</organism>
<keyword evidence="1" id="KW-1133">Transmembrane helix</keyword>
<feature type="domain" description="EAL" evidence="2">
    <location>
        <begin position="542"/>
        <end position="797"/>
    </location>
</feature>
<dbReference type="AlphaFoldDB" id="A0A6J6BUU7"/>
<dbReference type="Pfam" id="PF00563">
    <property type="entry name" value="EAL"/>
    <property type="match status" value="1"/>
</dbReference>
<feature type="transmembrane region" description="Helical" evidence="1">
    <location>
        <begin position="6"/>
        <end position="28"/>
    </location>
</feature>
<dbReference type="InterPro" id="IPR000160">
    <property type="entry name" value="GGDEF_dom"/>
</dbReference>
<dbReference type="PANTHER" id="PTHR44757">
    <property type="entry name" value="DIGUANYLATE CYCLASE DGCP"/>
    <property type="match status" value="1"/>
</dbReference>
<proteinExistence type="predicted"/>
<dbReference type="InterPro" id="IPR001633">
    <property type="entry name" value="EAL_dom"/>
</dbReference>
<feature type="domain" description="GGDEF" evidence="3">
    <location>
        <begin position="390"/>
        <end position="533"/>
    </location>
</feature>
<dbReference type="InterPro" id="IPR052155">
    <property type="entry name" value="Biofilm_reg_signaling"/>
</dbReference>
<dbReference type="PROSITE" id="PS50887">
    <property type="entry name" value="GGDEF"/>
    <property type="match status" value="1"/>
</dbReference>
<dbReference type="InterPro" id="IPR043128">
    <property type="entry name" value="Rev_trsase/Diguanyl_cyclase"/>
</dbReference>
<keyword evidence="1" id="KW-0812">Transmembrane</keyword>
<dbReference type="SUPFAM" id="SSF141868">
    <property type="entry name" value="EAL domain-like"/>
    <property type="match status" value="1"/>
</dbReference>
<gene>
    <name evidence="4" type="ORF">UFOPK1358_01083</name>
</gene>
<dbReference type="PANTHER" id="PTHR44757:SF2">
    <property type="entry name" value="BIOFILM ARCHITECTURE MAINTENANCE PROTEIN MBAA"/>
    <property type="match status" value="1"/>
</dbReference>
<name>A0A6J6BUU7_9ZZZZ</name>
<dbReference type="EMBL" id="CAEZSF010000099">
    <property type="protein sequence ID" value="CAB4542049.1"/>
    <property type="molecule type" value="Genomic_DNA"/>
</dbReference>
<reference evidence="4" key="1">
    <citation type="submission" date="2020-05" db="EMBL/GenBank/DDBJ databases">
        <authorList>
            <person name="Chiriac C."/>
            <person name="Salcher M."/>
            <person name="Ghai R."/>
            <person name="Kavagutti S V."/>
        </authorList>
    </citation>
    <scope>NUCLEOTIDE SEQUENCE</scope>
</reference>
<dbReference type="Gene3D" id="3.30.70.270">
    <property type="match status" value="1"/>
</dbReference>
<dbReference type="SMART" id="SM00052">
    <property type="entry name" value="EAL"/>
    <property type="match status" value="1"/>
</dbReference>
<keyword evidence="1" id="KW-0472">Membrane</keyword>
<dbReference type="InterPro" id="IPR029787">
    <property type="entry name" value="Nucleotide_cyclase"/>
</dbReference>
<feature type="transmembrane region" description="Helical" evidence="1">
    <location>
        <begin position="176"/>
        <end position="199"/>
    </location>
</feature>
<dbReference type="Gene3D" id="3.20.20.450">
    <property type="entry name" value="EAL domain"/>
    <property type="match status" value="1"/>
</dbReference>
<dbReference type="PROSITE" id="PS50883">
    <property type="entry name" value="EAL"/>
    <property type="match status" value="1"/>
</dbReference>
<dbReference type="InterPro" id="IPR035919">
    <property type="entry name" value="EAL_sf"/>
</dbReference>
<dbReference type="Pfam" id="PF00990">
    <property type="entry name" value="GGDEF"/>
    <property type="match status" value="1"/>
</dbReference>
<evidence type="ECO:0000259" key="2">
    <source>
        <dbReference type="PROSITE" id="PS50883"/>
    </source>
</evidence>
<protein>
    <submittedName>
        <fullName evidence="4">Unannotated protein</fullName>
    </submittedName>
</protein>
<accession>A0A6J6BUU7</accession>
<dbReference type="CDD" id="cd01949">
    <property type="entry name" value="GGDEF"/>
    <property type="match status" value="1"/>
</dbReference>
<evidence type="ECO:0000256" key="1">
    <source>
        <dbReference type="SAM" id="Phobius"/>
    </source>
</evidence>
<evidence type="ECO:0000313" key="4">
    <source>
        <dbReference type="EMBL" id="CAB4542049.1"/>
    </source>
</evidence>